<keyword evidence="3" id="KW-1185">Reference proteome</keyword>
<dbReference type="KEGG" id="pbor:BSF38_01319"/>
<evidence type="ECO:0000256" key="1">
    <source>
        <dbReference type="SAM" id="MobiDB-lite"/>
    </source>
</evidence>
<dbReference type="AlphaFoldDB" id="A0A1U7CLP5"/>
<dbReference type="Proteomes" id="UP000186309">
    <property type="component" value="Chromosome"/>
</dbReference>
<reference evidence="3" key="1">
    <citation type="submission" date="2016-12" db="EMBL/GenBank/DDBJ databases">
        <title>Comparative genomics of four Isosphaeraceae planctomycetes: a common pool of plasmids and glycoside hydrolase genes.</title>
        <authorList>
            <person name="Ivanova A."/>
        </authorList>
    </citation>
    <scope>NUCLEOTIDE SEQUENCE [LARGE SCALE GENOMIC DNA]</scope>
    <source>
        <strain evidence="3">PX4</strain>
    </source>
</reference>
<feature type="region of interest" description="Disordered" evidence="1">
    <location>
        <begin position="1"/>
        <end position="27"/>
    </location>
</feature>
<gene>
    <name evidence="2" type="ORF">BSF38_01319</name>
</gene>
<protein>
    <submittedName>
        <fullName evidence="2">Uncharacterized protein</fullName>
    </submittedName>
</protein>
<dbReference type="OrthoDB" id="7159361at2"/>
<evidence type="ECO:0000313" key="2">
    <source>
        <dbReference type="EMBL" id="APW59860.1"/>
    </source>
</evidence>
<accession>A0A1U7CLP5</accession>
<feature type="compositionally biased region" description="Polar residues" evidence="1">
    <location>
        <begin position="1"/>
        <end position="20"/>
    </location>
</feature>
<name>A0A1U7CLP5_9BACT</name>
<proteinExistence type="predicted"/>
<evidence type="ECO:0000313" key="3">
    <source>
        <dbReference type="Proteomes" id="UP000186309"/>
    </source>
</evidence>
<dbReference type="RefSeq" id="WP_076344098.1">
    <property type="nucleotide sequence ID" value="NZ_CP019082.1"/>
</dbReference>
<sequence length="436" mass="49322">MATDAQIQANRANAKRSSGPKTDDGKARSRLNALKHGLRATTVNFVLPHEDPAELESKIQEWIDDYQPTNAIERELVSRAARISWSLDRAERYETALLAKQVRKAMLRSRAKRVAKVCDLGRKLFYMAGKRLLPISGPAWTDDPSAFVARLEETPEGAQWLLDRWVEMRCLIISNENWTFLDQFRFVRLLGKQPLAAIDDPELNEIFLAWETIEDHWGTRFWLQMQELTPYEDPAFSAWRVWREIVPRPESAEAGVEFLRSIAEREIERLQDLIVDLEEIEGDDAVELAEQASFSASDAAERLRRFQTARTRELLRTIDLLAKLRKAETQPRKAEKRTPKEPNPPVPPPAPRKPPAPRPSYRSDSIETLVAEGMTDYLAKLLEAGERPSRSPQIGANEPNPPSPTAGGRPASAREVPDTSPNRRRRNSLAGGSGLS</sequence>
<organism evidence="2 3">
    <name type="scientific">Paludisphaera borealis</name>
    <dbReference type="NCBI Taxonomy" id="1387353"/>
    <lineage>
        <taxon>Bacteria</taxon>
        <taxon>Pseudomonadati</taxon>
        <taxon>Planctomycetota</taxon>
        <taxon>Planctomycetia</taxon>
        <taxon>Isosphaerales</taxon>
        <taxon>Isosphaeraceae</taxon>
        <taxon>Paludisphaera</taxon>
    </lineage>
</organism>
<feature type="compositionally biased region" description="Pro residues" evidence="1">
    <location>
        <begin position="341"/>
        <end position="358"/>
    </location>
</feature>
<feature type="region of interest" description="Disordered" evidence="1">
    <location>
        <begin position="325"/>
        <end position="436"/>
    </location>
</feature>
<feature type="compositionally biased region" description="Basic and acidic residues" evidence="1">
    <location>
        <begin position="325"/>
        <end position="340"/>
    </location>
</feature>
<dbReference type="EMBL" id="CP019082">
    <property type="protein sequence ID" value="APW59860.1"/>
    <property type="molecule type" value="Genomic_DNA"/>
</dbReference>